<reference evidence="1 2" key="1">
    <citation type="journal article" date="2018" name="Front. Plant Sci.">
        <title>Red Clover (Trifolium pratense) and Zigzag Clover (T. medium) - A Picture of Genomic Similarities and Differences.</title>
        <authorList>
            <person name="Dluhosova J."/>
            <person name="Istvanek J."/>
            <person name="Nedelnik J."/>
            <person name="Repkova J."/>
        </authorList>
    </citation>
    <scope>NUCLEOTIDE SEQUENCE [LARGE SCALE GENOMIC DNA]</scope>
    <source>
        <strain evidence="2">cv. 10/8</strain>
        <tissue evidence="1">Leaf</tissue>
    </source>
</reference>
<proteinExistence type="predicted"/>
<dbReference type="AlphaFoldDB" id="A0A392W6R8"/>
<feature type="non-terminal residue" evidence="1">
    <location>
        <position position="1"/>
    </location>
</feature>
<sequence>ASLKVPESSLHFKCSAAPMMAVCVPTAIKCSEGSNFPSNTGKCGVFKFSGTLASHKA</sequence>
<dbReference type="EMBL" id="LXQA011404003">
    <property type="protein sequence ID" value="MCI96037.1"/>
    <property type="molecule type" value="Genomic_DNA"/>
</dbReference>
<name>A0A392W6R8_9FABA</name>
<evidence type="ECO:0000313" key="2">
    <source>
        <dbReference type="Proteomes" id="UP000265520"/>
    </source>
</evidence>
<organism evidence="1 2">
    <name type="scientific">Trifolium medium</name>
    <dbReference type="NCBI Taxonomy" id="97028"/>
    <lineage>
        <taxon>Eukaryota</taxon>
        <taxon>Viridiplantae</taxon>
        <taxon>Streptophyta</taxon>
        <taxon>Embryophyta</taxon>
        <taxon>Tracheophyta</taxon>
        <taxon>Spermatophyta</taxon>
        <taxon>Magnoliopsida</taxon>
        <taxon>eudicotyledons</taxon>
        <taxon>Gunneridae</taxon>
        <taxon>Pentapetalae</taxon>
        <taxon>rosids</taxon>
        <taxon>fabids</taxon>
        <taxon>Fabales</taxon>
        <taxon>Fabaceae</taxon>
        <taxon>Papilionoideae</taxon>
        <taxon>50 kb inversion clade</taxon>
        <taxon>NPAAA clade</taxon>
        <taxon>Hologalegina</taxon>
        <taxon>IRL clade</taxon>
        <taxon>Trifolieae</taxon>
        <taxon>Trifolium</taxon>
    </lineage>
</organism>
<comment type="caution">
    <text evidence="1">The sequence shown here is derived from an EMBL/GenBank/DDBJ whole genome shotgun (WGS) entry which is preliminary data.</text>
</comment>
<dbReference type="Proteomes" id="UP000265520">
    <property type="component" value="Unassembled WGS sequence"/>
</dbReference>
<accession>A0A392W6R8</accession>
<protein>
    <submittedName>
        <fullName evidence="1">Uncharacterized protein</fullName>
    </submittedName>
</protein>
<keyword evidence="2" id="KW-1185">Reference proteome</keyword>
<evidence type="ECO:0000313" key="1">
    <source>
        <dbReference type="EMBL" id="MCI96037.1"/>
    </source>
</evidence>